<organism evidence="1 2">
    <name type="scientific">Fibrella rubiginis</name>
    <dbReference type="NCBI Taxonomy" id="2817060"/>
    <lineage>
        <taxon>Bacteria</taxon>
        <taxon>Pseudomonadati</taxon>
        <taxon>Bacteroidota</taxon>
        <taxon>Cytophagia</taxon>
        <taxon>Cytophagales</taxon>
        <taxon>Spirosomataceae</taxon>
        <taxon>Fibrella</taxon>
    </lineage>
</organism>
<dbReference type="AlphaFoldDB" id="A0A939GCL4"/>
<dbReference type="PROSITE" id="PS51318">
    <property type="entry name" value="TAT"/>
    <property type="match status" value="1"/>
</dbReference>
<proteinExistence type="predicted"/>
<dbReference type="RefSeq" id="WP_207362647.1">
    <property type="nucleotide sequence ID" value="NZ_JAFMYV010000001.1"/>
</dbReference>
<dbReference type="GO" id="GO:0016811">
    <property type="term" value="F:hydrolase activity, acting on carbon-nitrogen (but not peptide) bonds, in linear amides"/>
    <property type="evidence" value="ECO:0007669"/>
    <property type="project" value="InterPro"/>
</dbReference>
<name>A0A939GCL4_9BACT</name>
<sequence length="380" mass="41361">MSTSRRRFFRQSTRRGIAALALGHVSPSLVEAIVPPVEADLLPEPARRIKPDSVVRSLPENMVWGYFGADVPPVSRIKDGDIVEIQTVNPSGVSRTDPEAFYKTHNLPLDDHAREVIAIMKNVKPEPSGIRGHMLTGPIYIDNAQPGDYIEIRILDLTLPADFGVNSVWPGGGGIPDLVKDRETFVYRYDAKRRTGTFMEGVEIPLRPFMGVMALSPPPETGRVSSIPPGFFGGNLDIKHLTKHTTLHLPVSVPGGLFTTGDGHAAQGNGEVSGVAIETAVNLTAQFIVHKNSGLKQCRAETPTHFIAVGLDKDLNKAMKQALAEAVQFIQTELGFTFNQALSIASTGVDFEVSQVVDQVLGVHAMIPKAIFPKKKFGYW</sequence>
<dbReference type="InterPro" id="IPR006311">
    <property type="entry name" value="TAT_signal"/>
</dbReference>
<comment type="caution">
    <text evidence="1">The sequence shown here is derived from an EMBL/GenBank/DDBJ whole genome shotgun (WGS) entry which is preliminary data.</text>
</comment>
<dbReference type="InterPro" id="IPR004304">
    <property type="entry name" value="FmdA_AmdA"/>
</dbReference>
<dbReference type="Gene3D" id="3.10.28.20">
    <property type="entry name" value="Acetamidase/Formamidase-like domains"/>
    <property type="match status" value="1"/>
</dbReference>
<dbReference type="Gene3D" id="2.60.120.580">
    <property type="entry name" value="Acetamidase/Formamidase-like domains"/>
    <property type="match status" value="2"/>
</dbReference>
<gene>
    <name evidence="1" type="ORF">J2I47_00810</name>
</gene>
<dbReference type="SUPFAM" id="SSF141130">
    <property type="entry name" value="Acetamidase/Formamidase-like"/>
    <property type="match status" value="1"/>
</dbReference>
<reference evidence="1" key="1">
    <citation type="submission" date="2021-03" db="EMBL/GenBank/DDBJ databases">
        <title>Fibrella sp. HMF5335 genome sequencing and assembly.</title>
        <authorList>
            <person name="Kang H."/>
            <person name="Kim H."/>
            <person name="Bae S."/>
            <person name="Joh K."/>
        </authorList>
    </citation>
    <scope>NUCLEOTIDE SEQUENCE</scope>
    <source>
        <strain evidence="1">HMF5335</strain>
    </source>
</reference>
<dbReference type="EMBL" id="JAFMYV010000001">
    <property type="protein sequence ID" value="MBO0935075.1"/>
    <property type="molecule type" value="Genomic_DNA"/>
</dbReference>
<protein>
    <submittedName>
        <fullName evidence="1">Acetamidase/formamidase family protein</fullName>
    </submittedName>
</protein>
<dbReference type="Pfam" id="PF03069">
    <property type="entry name" value="FmdA_AmdA"/>
    <property type="match status" value="2"/>
</dbReference>
<evidence type="ECO:0000313" key="1">
    <source>
        <dbReference type="EMBL" id="MBO0935075.1"/>
    </source>
</evidence>
<dbReference type="Proteomes" id="UP000664034">
    <property type="component" value="Unassembled WGS sequence"/>
</dbReference>
<accession>A0A939GCL4</accession>
<dbReference type="PANTHER" id="PTHR31891:SF1">
    <property type="entry name" value="FORMAMIDASE C869.04-RELATED"/>
    <property type="match status" value="1"/>
</dbReference>
<keyword evidence="2" id="KW-1185">Reference proteome</keyword>
<dbReference type="PANTHER" id="PTHR31891">
    <property type="entry name" value="FORMAMIDASE C869.04-RELATED"/>
    <property type="match status" value="1"/>
</dbReference>
<evidence type="ECO:0000313" key="2">
    <source>
        <dbReference type="Proteomes" id="UP000664034"/>
    </source>
</evidence>